<dbReference type="PANTHER" id="PTHR30068">
    <property type="entry name" value="URONATE ISOMERASE"/>
    <property type="match status" value="1"/>
</dbReference>
<evidence type="ECO:0000256" key="2">
    <source>
        <dbReference type="ARBA" id="ARBA00004892"/>
    </source>
</evidence>
<keyword evidence="6 7" id="KW-0413">Isomerase</keyword>
<dbReference type="InterPro" id="IPR032466">
    <property type="entry name" value="Metal_Hydrolase"/>
</dbReference>
<dbReference type="PANTHER" id="PTHR30068:SF4">
    <property type="entry name" value="URONATE ISOMERASE"/>
    <property type="match status" value="1"/>
</dbReference>
<evidence type="ECO:0000256" key="6">
    <source>
        <dbReference type="ARBA" id="ARBA00023235"/>
    </source>
</evidence>
<reference evidence="7 8" key="1">
    <citation type="submission" date="2019-06" db="EMBL/GenBank/DDBJ databases">
        <title>Complete genome sequence of Cutibacterium acnes subsp. acnes NBRC 107605.</title>
        <authorList>
            <person name="Miura T."/>
            <person name="Furukawa M."/>
            <person name="Shimamura M."/>
            <person name="Ohyama Y."/>
            <person name="Yamazoe A."/>
            <person name="Kawasaki H."/>
        </authorList>
    </citation>
    <scope>NUCLEOTIDE SEQUENCE [LARGE SCALE GENOMIC DNA]</scope>
    <source>
        <strain evidence="7 8">NBRC 107605</strain>
    </source>
</reference>
<dbReference type="Gene3D" id="3.20.20.140">
    <property type="entry name" value="Metal-dependent hydrolases"/>
    <property type="match status" value="1"/>
</dbReference>
<dbReference type="Gene3D" id="1.10.2020.10">
    <property type="entry name" value="uronate isomerase, domain 2, chain A"/>
    <property type="match status" value="1"/>
</dbReference>
<sequence length="473" mass="52838">MNVMSTPTLTLSEDRLLPRESSALAAAREIYRSTKGLPIISPHGHVPVSWIADDMAFSDPTSLLITPDHYVNRLLHANGVDLEDLGVGRKTMSEEDNRRAFRILCEHWRDFAGTAMRYWLVDQLVGIFGITERPSPENADRIYDTIAERIAQPDFLPRALMDSFDIAFIATTDDPCDDLDGHARLAADETFTRRVAPTFRPDKYLEPAAGGWTGLLARLSEVSGCDATTLDGFTEAMEDRRAYFRQHGAVSSDHSHRDLGTIILDHDRAASIFDASVAGRATVEEMALLRRHLFTDQARMASEDGLTMTVHPAVHRNHDTAAFHRFGADIGSDVPVTLEVVDSLHPLLDKFGNTDLKLVVFTIDETLYSREIAPLSGWYRSLYIGVPWWFIDAPESVMRFKHAVTEMAGFSRVSGMIDDTRAFCSIPARHDMSRRLDAAHLAELVVLGRLDLDEAVEIAHRLIVEQPTQVFGL</sequence>
<comment type="similarity">
    <text evidence="3">Belongs to the metallo-dependent hydrolases superfamily. Uronate isomerase family.</text>
</comment>
<dbReference type="EMBL" id="AP019723">
    <property type="protein sequence ID" value="BBK85612.1"/>
    <property type="molecule type" value="Genomic_DNA"/>
</dbReference>
<dbReference type="Pfam" id="PF02614">
    <property type="entry name" value="UxaC"/>
    <property type="match status" value="1"/>
</dbReference>
<evidence type="ECO:0000256" key="4">
    <source>
        <dbReference type="ARBA" id="ARBA00012546"/>
    </source>
</evidence>
<dbReference type="InterPro" id="IPR003766">
    <property type="entry name" value="Uronate_isomerase"/>
</dbReference>
<evidence type="ECO:0000256" key="3">
    <source>
        <dbReference type="ARBA" id="ARBA00008397"/>
    </source>
</evidence>
<keyword evidence="8" id="KW-1185">Reference proteome</keyword>
<name>A0ABM7H1W9_CUTAC</name>
<gene>
    <name evidence="7" type="ORF">CacPP4_22270</name>
</gene>
<comment type="pathway">
    <text evidence="2">Carbohydrate metabolism; pentose and glucuronate interconversion.</text>
</comment>
<dbReference type="GO" id="GO:0016853">
    <property type="term" value="F:isomerase activity"/>
    <property type="evidence" value="ECO:0007669"/>
    <property type="project" value="UniProtKB-KW"/>
</dbReference>
<dbReference type="SUPFAM" id="SSF51556">
    <property type="entry name" value="Metallo-dependent hydrolases"/>
    <property type="match status" value="1"/>
</dbReference>
<evidence type="ECO:0000313" key="7">
    <source>
        <dbReference type="EMBL" id="BBK85612.1"/>
    </source>
</evidence>
<organism evidence="7 8">
    <name type="scientific">Cutibacterium acnes subsp. acnes</name>
    <dbReference type="NCBI Taxonomy" id="1734925"/>
    <lineage>
        <taxon>Bacteria</taxon>
        <taxon>Bacillati</taxon>
        <taxon>Actinomycetota</taxon>
        <taxon>Actinomycetes</taxon>
        <taxon>Propionibacteriales</taxon>
        <taxon>Propionibacteriaceae</taxon>
        <taxon>Cutibacterium</taxon>
    </lineage>
</organism>
<accession>A0ABM7H1W9</accession>
<protein>
    <recommendedName>
        <fullName evidence="5">Uronate isomerase</fullName>
        <ecNumber evidence="4">5.3.1.12</ecNumber>
    </recommendedName>
</protein>
<evidence type="ECO:0000313" key="8">
    <source>
        <dbReference type="Proteomes" id="UP000318594"/>
    </source>
</evidence>
<proteinExistence type="inferred from homology"/>
<dbReference type="EC" id="5.3.1.12" evidence="4"/>
<dbReference type="NCBIfam" id="NF002794">
    <property type="entry name" value="PRK02925.1"/>
    <property type="match status" value="1"/>
</dbReference>
<evidence type="ECO:0000256" key="1">
    <source>
        <dbReference type="ARBA" id="ARBA00001165"/>
    </source>
</evidence>
<dbReference type="Proteomes" id="UP000318594">
    <property type="component" value="Chromosome"/>
</dbReference>
<comment type="catalytic activity">
    <reaction evidence="1">
        <text>D-glucuronate = D-fructuronate</text>
        <dbReference type="Rhea" id="RHEA:13049"/>
        <dbReference type="ChEBI" id="CHEBI:58720"/>
        <dbReference type="ChEBI" id="CHEBI:59863"/>
        <dbReference type="EC" id="5.3.1.12"/>
    </reaction>
</comment>
<evidence type="ECO:0000256" key="5">
    <source>
        <dbReference type="ARBA" id="ARBA00020555"/>
    </source>
</evidence>